<dbReference type="InterPro" id="IPR004501">
    <property type="entry name" value="PTS_EIIC_3"/>
</dbReference>
<evidence type="ECO:0000256" key="7">
    <source>
        <dbReference type="ARBA" id="ARBA00023136"/>
    </source>
</evidence>
<keyword evidence="2" id="KW-0813">Transport</keyword>
<keyword evidence="3" id="KW-1003">Cell membrane</keyword>
<evidence type="ECO:0000256" key="4">
    <source>
        <dbReference type="ARBA" id="ARBA00022597"/>
    </source>
</evidence>
<feature type="transmembrane region" description="Helical" evidence="8">
    <location>
        <begin position="108"/>
        <end position="126"/>
    </location>
</feature>
<feature type="transmembrane region" description="Helical" evidence="8">
    <location>
        <begin position="77"/>
        <end position="96"/>
    </location>
</feature>
<evidence type="ECO:0000259" key="9">
    <source>
        <dbReference type="PROSITE" id="PS51105"/>
    </source>
</evidence>
<dbReference type="NCBIfam" id="TIGR00410">
    <property type="entry name" value="lacE"/>
    <property type="match status" value="1"/>
</dbReference>
<feature type="transmembrane region" description="Helical" evidence="8">
    <location>
        <begin position="402"/>
        <end position="421"/>
    </location>
</feature>
<feature type="transmembrane region" description="Helical" evidence="8">
    <location>
        <begin position="38"/>
        <end position="57"/>
    </location>
</feature>
<feature type="transmembrane region" description="Helical" evidence="8">
    <location>
        <begin position="351"/>
        <end position="372"/>
    </location>
</feature>
<evidence type="ECO:0000256" key="1">
    <source>
        <dbReference type="ARBA" id="ARBA00004651"/>
    </source>
</evidence>
<feature type="transmembrane region" description="Helical" evidence="8">
    <location>
        <begin position="189"/>
        <end position="205"/>
    </location>
</feature>
<organism evidence="10 11">
    <name type="scientific">Lactobacillus gasseri (strain ATCC 33323 / DSM 20243 / BCRC 14619 / CIP 102991 / JCM 1131 / KCTC 3163 / NCIMB 11718 / NCTC 13722 / AM63)</name>
    <dbReference type="NCBI Taxonomy" id="324831"/>
    <lineage>
        <taxon>Bacteria</taxon>
        <taxon>Bacillati</taxon>
        <taxon>Bacillota</taxon>
        <taxon>Bacilli</taxon>
        <taxon>Lactobacillales</taxon>
        <taxon>Lactobacillaceae</taxon>
        <taxon>Lactobacillus</taxon>
    </lineage>
</organism>
<dbReference type="InterPro" id="IPR003352">
    <property type="entry name" value="PTS_EIIC"/>
</dbReference>
<keyword evidence="4" id="KW-0762">Sugar transport</keyword>
<evidence type="ECO:0000256" key="6">
    <source>
        <dbReference type="ARBA" id="ARBA00022989"/>
    </source>
</evidence>
<evidence type="ECO:0000256" key="3">
    <source>
        <dbReference type="ARBA" id="ARBA00022475"/>
    </source>
</evidence>
<name>A0A805YRW7_LACGA</name>
<evidence type="ECO:0000256" key="5">
    <source>
        <dbReference type="ARBA" id="ARBA00022692"/>
    </source>
</evidence>
<dbReference type="Proteomes" id="UP000000664">
    <property type="component" value="Chromosome"/>
</dbReference>
<keyword evidence="6 8" id="KW-1133">Transmembrane helix</keyword>
<dbReference type="Pfam" id="PF02378">
    <property type="entry name" value="PTS_EIIC"/>
    <property type="match status" value="1"/>
</dbReference>
<dbReference type="GO" id="GO:0008982">
    <property type="term" value="F:protein-N(PI)-phosphohistidine-sugar phosphotransferase activity"/>
    <property type="evidence" value="ECO:0007669"/>
    <property type="project" value="InterPro"/>
</dbReference>
<protein>
    <submittedName>
        <fullName evidence="10">Cellobiose-specific PTS system IIC component</fullName>
    </submittedName>
</protein>
<feature type="transmembrane region" description="Helical" evidence="8">
    <location>
        <begin position="146"/>
        <end position="168"/>
    </location>
</feature>
<sequence>MFHISGGINMAKFNAAKITSKMSKLAGNRYFVAIRDGMAVIIPVAIVGSFFTIISQFPIDSWKKFITPYLPALQVPVTFSIGMMALYSCYAMAAALAEHYQLDRNSSATVATMAFFILAVSPGTLTAKAAKLSGMLAGTVLPSTNFGAQGLFTAMLVSMISVEIIRWFKEKNLVIKMPDGVPPAVSNSFVSLVPASVIIILAWVIKEVLHFDLNAGLLAILSPLSNFGKDNFISSVIPPFFNSLFWLFGIHGAITSTPIYPYWYKNLDANMASIAHGVSAANAPRFMTEQFFQWFVYIGGSGTILGLCILLAFMSKSSFGKTLGKAVIIPSIFNINEPIIFGLPIVLNPYFAIPFVVTPMVTGALTYFAMALHLVSRTIALVPWTLPGPIGAYMATGFDWRAAVLSIINVIISIVIYYPFFKVWDKKQLEKEAKDSASKSTNTEASKGNNVEAINLTDNNLSVESSSLKTTISTKIIALFDTLNKFKRLAKENA</sequence>
<keyword evidence="7 8" id="KW-0472">Membrane</keyword>
<dbReference type="GO" id="GO:0009401">
    <property type="term" value="P:phosphoenolpyruvate-dependent sugar phosphotransferase system"/>
    <property type="evidence" value="ECO:0007669"/>
    <property type="project" value="InterPro"/>
</dbReference>
<dbReference type="PANTHER" id="PTHR33989">
    <property type="match status" value="1"/>
</dbReference>
<proteinExistence type="predicted"/>
<dbReference type="GO" id="GO:0005886">
    <property type="term" value="C:plasma membrane"/>
    <property type="evidence" value="ECO:0007669"/>
    <property type="project" value="UniProtKB-SubCell"/>
</dbReference>
<evidence type="ECO:0000313" key="10">
    <source>
        <dbReference type="EMBL" id="ABJ61125.1"/>
    </source>
</evidence>
<dbReference type="PANTHER" id="PTHR33989:SF11">
    <property type="entry name" value="LICHENAN PERMEASE IIC COMPONENT"/>
    <property type="match status" value="1"/>
</dbReference>
<dbReference type="AlphaFoldDB" id="A0A805YRW7"/>
<gene>
    <name evidence="10" type="ordered locus">LGAS_1851</name>
</gene>
<feature type="transmembrane region" description="Helical" evidence="8">
    <location>
        <begin position="379"/>
        <end position="396"/>
    </location>
</feature>
<evidence type="ECO:0000256" key="8">
    <source>
        <dbReference type="SAM" id="Phobius"/>
    </source>
</evidence>
<comment type="subcellular location">
    <subcellularLocation>
        <location evidence="1">Cell membrane</location>
        <topology evidence="1">Multi-pass membrane protein</topology>
    </subcellularLocation>
</comment>
<evidence type="ECO:0000256" key="2">
    <source>
        <dbReference type="ARBA" id="ARBA00022448"/>
    </source>
</evidence>
<feature type="domain" description="PTS EIIC type-3" evidence="9">
    <location>
        <begin position="14"/>
        <end position="420"/>
    </location>
</feature>
<dbReference type="InterPro" id="IPR051088">
    <property type="entry name" value="PTS_Sugar-EIIC/EIIB"/>
</dbReference>
<dbReference type="GO" id="GO:1901264">
    <property type="term" value="P:carbohydrate derivative transport"/>
    <property type="evidence" value="ECO:0007669"/>
    <property type="project" value="TreeGrafter"/>
</dbReference>
<keyword evidence="5 8" id="KW-0812">Transmembrane</keyword>
<reference evidence="10 11" key="1">
    <citation type="journal article" date="2006" name="Proc. Natl. Acad. Sci. U.S.A.">
        <title>Comparative genomics of the lactic acid bacteria.</title>
        <authorList>
            <person name="Makarova K."/>
            <person name="Slesarev A."/>
            <person name="Wolf Y."/>
            <person name="Sorokin A."/>
            <person name="Mirkin B."/>
            <person name="Koonin E."/>
            <person name="Pavlov A."/>
            <person name="Pavlova N."/>
            <person name="Karamychev V."/>
            <person name="Polouchine N."/>
            <person name="Shakhova V."/>
            <person name="Grigoriev I."/>
            <person name="Lou Y."/>
            <person name="Rohksar D."/>
            <person name="Lucas S."/>
            <person name="Huang K."/>
            <person name="Goodstein D.M."/>
            <person name="Hawkins T."/>
            <person name="Plengvidhya V."/>
            <person name="Welker D."/>
            <person name="Hughes J."/>
            <person name="Goh Y."/>
            <person name="Benson A."/>
            <person name="Baldwin K."/>
            <person name="Lee J.H."/>
            <person name="Diaz-Muniz I."/>
            <person name="Dosti B."/>
            <person name="Smeianov V."/>
            <person name="Wechter W."/>
            <person name="Barabote R."/>
            <person name="Lorca G."/>
            <person name="Altermann E."/>
            <person name="Barrangou R."/>
            <person name="Ganesan B."/>
            <person name="Xie Y."/>
            <person name="Rawsthorne H."/>
            <person name="Tamir D."/>
            <person name="Parker C."/>
            <person name="Breidt F."/>
            <person name="Broadbent J."/>
            <person name="Hutkins R."/>
            <person name="O'Sullivan D."/>
            <person name="Steele J."/>
            <person name="Unlu G."/>
            <person name="Saier M."/>
            <person name="Klaenhammer T."/>
            <person name="Richardson P."/>
            <person name="Kozyavkin S."/>
            <person name="Weimer B."/>
            <person name="Mills D."/>
        </authorList>
    </citation>
    <scope>NUCLEOTIDE SEQUENCE [LARGE SCALE GENOMIC DNA]</scope>
    <source>
        <strain evidence="11">ATCC 33323 / DSM 20243 / BCRC 14619 / CIP 102991 / JCM 1131 / KCTC 3163 / NCIMB 11718 / NCTC 13722 / AM63</strain>
    </source>
</reference>
<dbReference type="EMBL" id="CP000413">
    <property type="protein sequence ID" value="ABJ61125.1"/>
    <property type="molecule type" value="Genomic_DNA"/>
</dbReference>
<evidence type="ECO:0000313" key="11">
    <source>
        <dbReference type="Proteomes" id="UP000000664"/>
    </source>
</evidence>
<dbReference type="KEGG" id="lga:LGAS_1851"/>
<feature type="transmembrane region" description="Helical" evidence="8">
    <location>
        <begin position="240"/>
        <end position="263"/>
    </location>
</feature>
<dbReference type="PROSITE" id="PS51105">
    <property type="entry name" value="PTS_EIIC_TYPE_3"/>
    <property type="match status" value="1"/>
</dbReference>
<feature type="transmembrane region" description="Helical" evidence="8">
    <location>
        <begin position="294"/>
        <end position="314"/>
    </location>
</feature>
<accession>A0A805YRW7</accession>